<dbReference type="AlphaFoldDB" id="A0A2I0K4H7"/>
<comment type="caution">
    <text evidence="1">The sequence shown here is derived from an EMBL/GenBank/DDBJ whole genome shotgun (WGS) entry which is preliminary data.</text>
</comment>
<keyword evidence="2" id="KW-1185">Reference proteome</keyword>
<name>A0A2I0K4H7_PUNGR</name>
<reference evidence="1 2" key="1">
    <citation type="submission" date="2017-11" db="EMBL/GenBank/DDBJ databases">
        <title>De-novo sequencing of pomegranate (Punica granatum L.) genome.</title>
        <authorList>
            <person name="Akparov Z."/>
            <person name="Amiraslanov A."/>
            <person name="Hajiyeva S."/>
            <person name="Abbasov M."/>
            <person name="Kaur K."/>
            <person name="Hamwieh A."/>
            <person name="Solovyev V."/>
            <person name="Salamov A."/>
            <person name="Braich B."/>
            <person name="Kosarev P."/>
            <person name="Mahmoud A."/>
            <person name="Hajiyev E."/>
            <person name="Babayeva S."/>
            <person name="Izzatullayeva V."/>
            <person name="Mammadov A."/>
            <person name="Mammadov A."/>
            <person name="Sharifova S."/>
            <person name="Ojaghi J."/>
            <person name="Eynullazada K."/>
            <person name="Bayramov B."/>
            <person name="Abdulazimova A."/>
            <person name="Shahmuradov I."/>
        </authorList>
    </citation>
    <scope>NUCLEOTIDE SEQUENCE [LARGE SCALE GENOMIC DNA]</scope>
    <source>
        <strain evidence="2">cv. AG2017</strain>
        <tissue evidence="1">Leaf</tissue>
    </source>
</reference>
<proteinExistence type="predicted"/>
<gene>
    <name evidence="1" type="ORF">CRG98_016109</name>
</gene>
<organism evidence="1 2">
    <name type="scientific">Punica granatum</name>
    <name type="common">Pomegranate</name>
    <dbReference type="NCBI Taxonomy" id="22663"/>
    <lineage>
        <taxon>Eukaryota</taxon>
        <taxon>Viridiplantae</taxon>
        <taxon>Streptophyta</taxon>
        <taxon>Embryophyta</taxon>
        <taxon>Tracheophyta</taxon>
        <taxon>Spermatophyta</taxon>
        <taxon>Magnoliopsida</taxon>
        <taxon>eudicotyledons</taxon>
        <taxon>Gunneridae</taxon>
        <taxon>Pentapetalae</taxon>
        <taxon>rosids</taxon>
        <taxon>malvids</taxon>
        <taxon>Myrtales</taxon>
        <taxon>Lythraceae</taxon>
        <taxon>Punica</taxon>
    </lineage>
</organism>
<accession>A0A2I0K4H7</accession>
<evidence type="ECO:0000313" key="1">
    <source>
        <dbReference type="EMBL" id="PKI63442.1"/>
    </source>
</evidence>
<dbReference type="EMBL" id="PGOL01000888">
    <property type="protein sequence ID" value="PKI63442.1"/>
    <property type="molecule type" value="Genomic_DNA"/>
</dbReference>
<dbReference type="Proteomes" id="UP000233551">
    <property type="component" value="Unassembled WGS sequence"/>
</dbReference>
<protein>
    <submittedName>
        <fullName evidence="1">Uncharacterized protein</fullName>
    </submittedName>
</protein>
<sequence length="129" mass="14362">MASEVSRMDLDVGLIKPMMIFIIRVGKLHRLLRETNVQDVGQDAHPQPRARSGMLALNRPSHGYCLPNPCWGTDQVGPTKRHGLGLGPQILALAQPIAILNPYWAPAWLAGLTDLLDLQDAHMKREPWD</sequence>
<evidence type="ECO:0000313" key="2">
    <source>
        <dbReference type="Proteomes" id="UP000233551"/>
    </source>
</evidence>